<name>A0A397IS70_9GLOM</name>
<proteinExistence type="predicted"/>
<keyword evidence="2" id="KW-1185">Reference proteome</keyword>
<dbReference type="AlphaFoldDB" id="A0A397IS70"/>
<organism evidence="1 2">
    <name type="scientific">Diversispora epigaea</name>
    <dbReference type="NCBI Taxonomy" id="1348612"/>
    <lineage>
        <taxon>Eukaryota</taxon>
        <taxon>Fungi</taxon>
        <taxon>Fungi incertae sedis</taxon>
        <taxon>Mucoromycota</taxon>
        <taxon>Glomeromycotina</taxon>
        <taxon>Glomeromycetes</taxon>
        <taxon>Diversisporales</taxon>
        <taxon>Diversisporaceae</taxon>
        <taxon>Diversispora</taxon>
    </lineage>
</organism>
<sequence>MDMRCVVCMSVVYETKLIISRKIVSYAYKFHHSSPSMLLKRNLIFNHTCIYFYIFTMNGFNDFFSPVLKESDLLYNTRIYKKKNNLFMIYFF</sequence>
<evidence type="ECO:0000313" key="1">
    <source>
        <dbReference type="EMBL" id="RHZ75813.1"/>
    </source>
</evidence>
<comment type="caution">
    <text evidence="1">The sequence shown here is derived from an EMBL/GenBank/DDBJ whole genome shotgun (WGS) entry which is preliminary data.</text>
</comment>
<accession>A0A397IS70</accession>
<dbReference type="EMBL" id="PQFF01000196">
    <property type="protein sequence ID" value="RHZ75813.1"/>
    <property type="molecule type" value="Genomic_DNA"/>
</dbReference>
<dbReference type="Proteomes" id="UP000266861">
    <property type="component" value="Unassembled WGS sequence"/>
</dbReference>
<gene>
    <name evidence="1" type="ORF">Glove_209g123</name>
</gene>
<protein>
    <submittedName>
        <fullName evidence="1">Uncharacterized protein</fullName>
    </submittedName>
</protein>
<evidence type="ECO:0000313" key="2">
    <source>
        <dbReference type="Proteomes" id="UP000266861"/>
    </source>
</evidence>
<reference evidence="1 2" key="1">
    <citation type="submission" date="2018-08" db="EMBL/GenBank/DDBJ databases">
        <title>Genome and evolution of the arbuscular mycorrhizal fungus Diversispora epigaea (formerly Glomus versiforme) and its bacterial endosymbionts.</title>
        <authorList>
            <person name="Sun X."/>
            <person name="Fei Z."/>
            <person name="Harrison M."/>
        </authorList>
    </citation>
    <scope>NUCLEOTIDE SEQUENCE [LARGE SCALE GENOMIC DNA]</scope>
    <source>
        <strain evidence="1 2">IT104</strain>
    </source>
</reference>